<keyword evidence="1" id="KW-0472">Membrane</keyword>
<protein>
    <submittedName>
        <fullName evidence="2">Uncharacterized protein</fullName>
    </submittedName>
</protein>
<proteinExistence type="predicted"/>
<reference evidence="2" key="2">
    <citation type="submission" date="2022-01" db="EMBL/GenBank/DDBJ databases">
        <authorList>
            <person name="Yamashiro T."/>
            <person name="Shiraishi A."/>
            <person name="Satake H."/>
            <person name="Nakayama K."/>
        </authorList>
    </citation>
    <scope>NUCLEOTIDE SEQUENCE</scope>
</reference>
<comment type="caution">
    <text evidence="2">The sequence shown here is derived from an EMBL/GenBank/DDBJ whole genome shotgun (WGS) entry which is preliminary data.</text>
</comment>
<evidence type="ECO:0000313" key="2">
    <source>
        <dbReference type="EMBL" id="GJS98094.1"/>
    </source>
</evidence>
<keyword evidence="1" id="KW-0812">Transmembrane</keyword>
<gene>
    <name evidence="2" type="ORF">Tco_0819264</name>
</gene>
<dbReference type="Proteomes" id="UP001151760">
    <property type="component" value="Unassembled WGS sequence"/>
</dbReference>
<evidence type="ECO:0000256" key="1">
    <source>
        <dbReference type="SAM" id="Phobius"/>
    </source>
</evidence>
<keyword evidence="3" id="KW-1185">Reference proteome</keyword>
<keyword evidence="1" id="KW-1133">Transmembrane helix</keyword>
<sequence length="231" mass="25359">MEYGWHITVCLKYSNLNALLVSCLSDYVHLIRSAMENVKDLAKSKAFVFAVLGIILFGAAFGFWLVRKYIISDDGEPICKTKSGSVKRKVYDDYDQKEESLVTSQYTSLTDRRMTAILRLEGLEVGSIQRIQGIGYGVLESSCSLGWGAGGGTTYDILPEYIPHTKSSYGVLTSSGNGVLNLLSFCGLWLRCKGVTKQIIGVVPKGLALRVVLVDLHSKDESGKGFKLEVN</sequence>
<dbReference type="EMBL" id="BQNB010012015">
    <property type="protein sequence ID" value="GJS98094.1"/>
    <property type="molecule type" value="Genomic_DNA"/>
</dbReference>
<accession>A0ABQ5A625</accession>
<feature type="transmembrane region" description="Helical" evidence="1">
    <location>
        <begin position="46"/>
        <end position="66"/>
    </location>
</feature>
<evidence type="ECO:0000313" key="3">
    <source>
        <dbReference type="Proteomes" id="UP001151760"/>
    </source>
</evidence>
<organism evidence="2 3">
    <name type="scientific">Tanacetum coccineum</name>
    <dbReference type="NCBI Taxonomy" id="301880"/>
    <lineage>
        <taxon>Eukaryota</taxon>
        <taxon>Viridiplantae</taxon>
        <taxon>Streptophyta</taxon>
        <taxon>Embryophyta</taxon>
        <taxon>Tracheophyta</taxon>
        <taxon>Spermatophyta</taxon>
        <taxon>Magnoliopsida</taxon>
        <taxon>eudicotyledons</taxon>
        <taxon>Gunneridae</taxon>
        <taxon>Pentapetalae</taxon>
        <taxon>asterids</taxon>
        <taxon>campanulids</taxon>
        <taxon>Asterales</taxon>
        <taxon>Asteraceae</taxon>
        <taxon>Asteroideae</taxon>
        <taxon>Anthemideae</taxon>
        <taxon>Anthemidinae</taxon>
        <taxon>Tanacetum</taxon>
    </lineage>
</organism>
<reference evidence="2" key="1">
    <citation type="journal article" date="2022" name="Int. J. Mol. Sci.">
        <title>Draft Genome of Tanacetum Coccineum: Genomic Comparison of Closely Related Tanacetum-Family Plants.</title>
        <authorList>
            <person name="Yamashiro T."/>
            <person name="Shiraishi A."/>
            <person name="Nakayama K."/>
            <person name="Satake H."/>
        </authorList>
    </citation>
    <scope>NUCLEOTIDE SEQUENCE</scope>
</reference>
<name>A0ABQ5A625_9ASTR</name>